<accession>A0A843TM21</accession>
<gene>
    <name evidence="2" type="ORF">Taro_003407</name>
</gene>
<dbReference type="AlphaFoldDB" id="A0A843TM21"/>
<evidence type="ECO:0000313" key="3">
    <source>
        <dbReference type="Proteomes" id="UP000652761"/>
    </source>
</evidence>
<reference evidence="2" key="1">
    <citation type="submission" date="2017-07" db="EMBL/GenBank/DDBJ databases">
        <title>Taro Niue Genome Assembly and Annotation.</title>
        <authorList>
            <person name="Atibalentja N."/>
            <person name="Keating K."/>
            <person name="Fields C.J."/>
        </authorList>
    </citation>
    <scope>NUCLEOTIDE SEQUENCE</scope>
    <source>
        <strain evidence="2">Niue_2</strain>
        <tissue evidence="2">Leaf</tissue>
    </source>
</reference>
<sequence length="84" mass="10098">MENTTDMRMGTSKHKIHADNETSHYEGEGSYSETMQAVWINEGYDLLYDMFMRNHRFTKRESYSRGMEERYRDDSQCLELDLDI</sequence>
<protein>
    <submittedName>
        <fullName evidence="2">Uncharacterized protein</fullName>
    </submittedName>
</protein>
<comment type="caution">
    <text evidence="2">The sequence shown here is derived from an EMBL/GenBank/DDBJ whole genome shotgun (WGS) entry which is preliminary data.</text>
</comment>
<feature type="region of interest" description="Disordered" evidence="1">
    <location>
        <begin position="1"/>
        <end position="30"/>
    </location>
</feature>
<proteinExistence type="predicted"/>
<organism evidence="2 3">
    <name type="scientific">Colocasia esculenta</name>
    <name type="common">Wild taro</name>
    <name type="synonym">Arum esculentum</name>
    <dbReference type="NCBI Taxonomy" id="4460"/>
    <lineage>
        <taxon>Eukaryota</taxon>
        <taxon>Viridiplantae</taxon>
        <taxon>Streptophyta</taxon>
        <taxon>Embryophyta</taxon>
        <taxon>Tracheophyta</taxon>
        <taxon>Spermatophyta</taxon>
        <taxon>Magnoliopsida</taxon>
        <taxon>Liliopsida</taxon>
        <taxon>Araceae</taxon>
        <taxon>Aroideae</taxon>
        <taxon>Colocasieae</taxon>
        <taxon>Colocasia</taxon>
    </lineage>
</organism>
<dbReference type="Proteomes" id="UP000652761">
    <property type="component" value="Unassembled WGS sequence"/>
</dbReference>
<feature type="compositionally biased region" description="Basic and acidic residues" evidence="1">
    <location>
        <begin position="17"/>
        <end position="27"/>
    </location>
</feature>
<dbReference type="EMBL" id="NMUH01000088">
    <property type="protein sequence ID" value="MQL71107.1"/>
    <property type="molecule type" value="Genomic_DNA"/>
</dbReference>
<evidence type="ECO:0000256" key="1">
    <source>
        <dbReference type="SAM" id="MobiDB-lite"/>
    </source>
</evidence>
<name>A0A843TM21_COLES</name>
<keyword evidence="3" id="KW-1185">Reference proteome</keyword>
<evidence type="ECO:0000313" key="2">
    <source>
        <dbReference type="EMBL" id="MQL71107.1"/>
    </source>
</evidence>